<keyword evidence="12" id="KW-0472">Membrane</keyword>
<evidence type="ECO:0000256" key="5">
    <source>
        <dbReference type="ARBA" id="ARBA00012979"/>
    </source>
</evidence>
<evidence type="ECO:0000256" key="12">
    <source>
        <dbReference type="ARBA" id="ARBA00023136"/>
    </source>
</evidence>
<keyword evidence="9" id="KW-0735">Signal-anchor</keyword>
<evidence type="ECO:0000256" key="13">
    <source>
        <dbReference type="ARBA" id="ARBA00023157"/>
    </source>
</evidence>
<evidence type="ECO:0000256" key="14">
    <source>
        <dbReference type="ARBA" id="ARBA00023180"/>
    </source>
</evidence>
<dbReference type="Pfam" id="PF00685">
    <property type="entry name" value="Sulfotransfer_1"/>
    <property type="match status" value="2"/>
</dbReference>
<evidence type="ECO:0000259" key="20">
    <source>
        <dbReference type="Pfam" id="PF12062"/>
    </source>
</evidence>
<evidence type="ECO:0000259" key="19">
    <source>
        <dbReference type="Pfam" id="PF00685"/>
    </source>
</evidence>
<dbReference type="SUPFAM" id="SSF52540">
    <property type="entry name" value="P-loop containing nucleoside triphosphate hydrolases"/>
    <property type="match status" value="1"/>
</dbReference>
<evidence type="ECO:0000259" key="21">
    <source>
        <dbReference type="Pfam" id="PF25119"/>
    </source>
</evidence>
<dbReference type="InterPro" id="IPR021930">
    <property type="entry name" value="Heparan_SO4_deacetylase_dom"/>
</dbReference>
<dbReference type="UniPathway" id="UPA00756"/>
<feature type="domain" description="Heparan sulphate-N-deacetylase deacetylase" evidence="20">
    <location>
        <begin position="423"/>
        <end position="509"/>
    </location>
</feature>
<dbReference type="GO" id="GO:0030210">
    <property type="term" value="P:heparin proteoglycan biosynthetic process"/>
    <property type="evidence" value="ECO:0007669"/>
    <property type="project" value="UniProtKB-UniPathway"/>
</dbReference>
<evidence type="ECO:0000256" key="1">
    <source>
        <dbReference type="ARBA" id="ARBA00004323"/>
    </source>
</evidence>
<dbReference type="Proteomes" id="UP000678499">
    <property type="component" value="Unassembled WGS sequence"/>
</dbReference>
<evidence type="ECO:0000313" key="22">
    <source>
        <dbReference type="EMBL" id="CAD7278457.1"/>
    </source>
</evidence>
<dbReference type="GO" id="GO:0015012">
    <property type="term" value="P:heparan sulfate proteoglycan biosynthetic process"/>
    <property type="evidence" value="ECO:0007669"/>
    <property type="project" value="UniProtKB-UniPathway"/>
</dbReference>
<comment type="similarity">
    <text evidence="4">Belongs to the sulfotransferase 1 family. NDST subfamily.</text>
</comment>
<organism evidence="22">
    <name type="scientific">Notodromas monacha</name>
    <dbReference type="NCBI Taxonomy" id="399045"/>
    <lineage>
        <taxon>Eukaryota</taxon>
        <taxon>Metazoa</taxon>
        <taxon>Ecdysozoa</taxon>
        <taxon>Arthropoda</taxon>
        <taxon>Crustacea</taxon>
        <taxon>Oligostraca</taxon>
        <taxon>Ostracoda</taxon>
        <taxon>Podocopa</taxon>
        <taxon>Podocopida</taxon>
        <taxon>Cypridocopina</taxon>
        <taxon>Cypridoidea</taxon>
        <taxon>Cyprididae</taxon>
        <taxon>Notodromas</taxon>
    </lineage>
</organism>
<keyword evidence="10" id="KW-1133">Transmembrane helix</keyword>
<feature type="domain" description="Sulfotransferase" evidence="19">
    <location>
        <begin position="599"/>
        <end position="683"/>
    </location>
</feature>
<feature type="domain" description="Sulfotransferase" evidence="19">
    <location>
        <begin position="705"/>
        <end position="812"/>
    </location>
</feature>
<keyword evidence="11" id="KW-0333">Golgi apparatus</keyword>
<dbReference type="Pfam" id="PF25119">
    <property type="entry name" value="HSNSD_N"/>
    <property type="match status" value="1"/>
</dbReference>
<dbReference type="UniPathway" id="UPA00862"/>
<dbReference type="Gene3D" id="3.40.50.300">
    <property type="entry name" value="P-loop containing nucleotide triphosphate hydrolases"/>
    <property type="match status" value="2"/>
</dbReference>
<dbReference type="GO" id="GO:0015016">
    <property type="term" value="F:heparan sulfate N-sulfotransferase activity"/>
    <property type="evidence" value="ECO:0007669"/>
    <property type="project" value="UniProtKB-EC"/>
</dbReference>
<dbReference type="InterPro" id="IPR000863">
    <property type="entry name" value="Sulfotransferase_dom"/>
</dbReference>
<reference evidence="22" key="1">
    <citation type="submission" date="2020-11" db="EMBL/GenBank/DDBJ databases">
        <authorList>
            <person name="Tran Van P."/>
        </authorList>
    </citation>
    <scope>NUCLEOTIDE SEQUENCE</scope>
</reference>
<feature type="domain" description="Heparan sulfate-N-deacetylase N-terminal" evidence="21">
    <location>
        <begin position="196"/>
        <end position="314"/>
    </location>
</feature>
<dbReference type="EMBL" id="OA883272">
    <property type="protein sequence ID" value="CAD7278457.1"/>
    <property type="molecule type" value="Genomic_DNA"/>
</dbReference>
<evidence type="ECO:0000256" key="6">
    <source>
        <dbReference type="ARBA" id="ARBA00022679"/>
    </source>
</evidence>
<name>A0A7R9GDJ4_9CRUS</name>
<comment type="pathway">
    <text evidence="3">Glycan metabolism; heparan sulfate biosynthesis.</text>
</comment>
<evidence type="ECO:0000256" key="3">
    <source>
        <dbReference type="ARBA" id="ARBA00005093"/>
    </source>
</evidence>
<accession>A0A7R9GDJ4</accession>
<dbReference type="AlphaFoldDB" id="A0A7R9GDJ4"/>
<dbReference type="PANTHER" id="PTHR10605">
    <property type="entry name" value="HEPARAN SULFATE SULFOTRANSFERASE"/>
    <property type="match status" value="1"/>
</dbReference>
<comment type="subcellular location">
    <subcellularLocation>
        <location evidence="1">Golgi apparatus membrane</location>
        <topology evidence="1">Single-pass type II membrane protein</topology>
    </subcellularLocation>
</comment>
<keyword evidence="13 18" id="KW-1015">Disulfide bond</keyword>
<evidence type="ECO:0000256" key="9">
    <source>
        <dbReference type="ARBA" id="ARBA00022968"/>
    </source>
</evidence>
<keyword evidence="15" id="KW-0511">Multifunctional enzyme</keyword>
<evidence type="ECO:0000256" key="2">
    <source>
        <dbReference type="ARBA" id="ARBA00004841"/>
    </source>
</evidence>
<dbReference type="EC" id="2.8.2.8" evidence="5"/>
<keyword evidence="23" id="KW-1185">Reference proteome</keyword>
<feature type="disulfide bond" evidence="18">
    <location>
        <begin position="777"/>
        <end position="787"/>
    </location>
</feature>
<protein>
    <recommendedName>
        <fullName evidence="5">[heparan sulfate]-glucosamine N-sulfotransferase</fullName>
        <ecNumber evidence="5">2.8.2.8</ecNumber>
    </recommendedName>
</protein>
<dbReference type="InterPro" id="IPR037359">
    <property type="entry name" value="NST/OST"/>
</dbReference>
<dbReference type="InterPro" id="IPR027417">
    <property type="entry name" value="P-loop_NTPase"/>
</dbReference>
<feature type="binding site" evidence="17">
    <location>
        <begin position="792"/>
        <end position="796"/>
    </location>
    <ligand>
        <name>3'-phosphoadenylyl sulfate</name>
        <dbReference type="ChEBI" id="CHEBI:58339"/>
    </ligand>
</feature>
<feature type="active site" description="For sulfotransferase activity" evidence="16">
    <location>
        <position position="608"/>
    </location>
</feature>
<dbReference type="EMBL" id="CAJPEX010001235">
    <property type="protein sequence ID" value="CAG0918609.1"/>
    <property type="molecule type" value="Genomic_DNA"/>
</dbReference>
<evidence type="ECO:0000256" key="18">
    <source>
        <dbReference type="PIRSR" id="PIRSR637359-3"/>
    </source>
</evidence>
<feature type="domain" description="Heparan sulphate-N-deacetylase deacetylase" evidence="20">
    <location>
        <begin position="356"/>
        <end position="422"/>
    </location>
</feature>
<gene>
    <name evidence="22" type="ORF">NMOB1V02_LOCUS6160</name>
</gene>
<dbReference type="OrthoDB" id="8958249at2759"/>
<dbReference type="GO" id="GO:0016787">
    <property type="term" value="F:hydrolase activity"/>
    <property type="evidence" value="ECO:0007669"/>
    <property type="project" value="UniProtKB-KW"/>
</dbReference>
<dbReference type="GO" id="GO:0000139">
    <property type="term" value="C:Golgi membrane"/>
    <property type="evidence" value="ECO:0007669"/>
    <property type="project" value="UniProtKB-SubCell"/>
</dbReference>
<dbReference type="PANTHER" id="PTHR10605:SF56">
    <property type="entry name" value="BIFUNCTIONAL HEPARAN SULFATE N-DEACETYLASE_N-SULFOTRANSFERASE"/>
    <property type="match status" value="1"/>
</dbReference>
<keyword evidence="8" id="KW-0378">Hydrolase</keyword>
<evidence type="ECO:0000256" key="8">
    <source>
        <dbReference type="ARBA" id="ARBA00022801"/>
    </source>
</evidence>
<keyword evidence="6" id="KW-0808">Transferase</keyword>
<evidence type="ECO:0000256" key="11">
    <source>
        <dbReference type="ARBA" id="ARBA00023034"/>
    </source>
</evidence>
<evidence type="ECO:0000256" key="16">
    <source>
        <dbReference type="PIRSR" id="PIRSR637359-1"/>
    </source>
</evidence>
<dbReference type="InterPro" id="IPR056793">
    <property type="entry name" value="HSNSD_N"/>
</dbReference>
<evidence type="ECO:0000256" key="4">
    <source>
        <dbReference type="ARBA" id="ARBA00010420"/>
    </source>
</evidence>
<proteinExistence type="inferred from homology"/>
<evidence type="ECO:0000256" key="17">
    <source>
        <dbReference type="PIRSR" id="PIRSR637359-2"/>
    </source>
</evidence>
<evidence type="ECO:0000256" key="7">
    <source>
        <dbReference type="ARBA" id="ARBA00022692"/>
    </source>
</evidence>
<evidence type="ECO:0000256" key="10">
    <source>
        <dbReference type="ARBA" id="ARBA00022989"/>
    </source>
</evidence>
<dbReference type="Pfam" id="PF12062">
    <property type="entry name" value="HSNSD-CE"/>
    <property type="match status" value="2"/>
</dbReference>
<sequence>MSSSVEEEEESVGCFRSRKRGPALPLQNGAVVGSPAIPSISPGVPGDSWSAVGSIADKSRVQLGPAACGGGWAPWKVRRGTVMLLFRNWFVKRRWPVLVLRAAATDALRRLRRDVVQIVHRHSSLAAARQVVCILLAVAIAVLLVIGSDDSTVGEQIRVVGEASGAAAALVPLALTGDETPVSPTSHQTAARLRLDPRALLFVDSPYSRTGRDIAMWLVANRIRYKTEVLGKSLPVLTYEDKGKFGVVIFENVMRYLNMDSWHRSILDRYMIEYHVGMIGFMPTAQEEIGPSFRFEKLGHFPLLFQPRLRISDRCQVDGIDRVLFGAPLNFWLHRLIFLDALSFLSRGRLSVPLMRYIQLDIDDIFVGKQGIRLTRDDVIELLAAQDRLKRVIDGFRYNLGFSGHYFHHGSRAEDEGDDMLIVAPHHSGVYPVHEELYSIWKEVWDIKVTATEEYPHLKPPRLRRGFVYRGIQVLPRQTCGLYTTNLFYDSYPGGKARLDNMIRGGELFQTIVANQFSVFMTHMSNYGNDRLALYTFESVFKFLRCWTNLEFRTVPPVELANRYFRTHPDERDPVWESPCHDKRHREIWSPLKTCSRLPNLLVLGPQKTGTTALYAFLSMHPSVQSNRQSPDTFEETQFFSGRNYLRGLDWYMSFFPEEADYLFEKSANYFDGDVVPKRAHALVPKADLIVTAKEAAVGDKALRDLRNRCLYPGLYAHHLERWLQHFPPQQLHIVDGEALKLNPVVVMNSLQKELNITPFFDYANHLSFDSRKGFFCKVDGEKRTRCLGKSKGRKYPPMDEHSAAFLKRYYMSGNVALEKLLKRLGYAIPAWLKEDLAELPTQNESFRGASPDG</sequence>
<comment type="pathway">
    <text evidence="2">Glycan metabolism; heparin biosynthesis.</text>
</comment>
<dbReference type="GO" id="GO:0019213">
    <property type="term" value="F:deacetylase activity"/>
    <property type="evidence" value="ECO:0007669"/>
    <property type="project" value="TreeGrafter"/>
</dbReference>
<evidence type="ECO:0000256" key="15">
    <source>
        <dbReference type="ARBA" id="ARBA00023268"/>
    </source>
</evidence>
<evidence type="ECO:0000313" key="23">
    <source>
        <dbReference type="Proteomes" id="UP000678499"/>
    </source>
</evidence>
<keyword evidence="7" id="KW-0812">Transmembrane</keyword>
<keyword evidence="14" id="KW-0325">Glycoprotein</keyword>